<dbReference type="AlphaFoldDB" id="A0A1I6VZX7"/>
<dbReference type="Gene3D" id="1.10.357.10">
    <property type="entry name" value="Tetracycline Repressor, domain 2"/>
    <property type="match status" value="1"/>
</dbReference>
<evidence type="ECO:0000256" key="4">
    <source>
        <dbReference type="PROSITE-ProRule" id="PRU00335"/>
    </source>
</evidence>
<evidence type="ECO:0000313" key="7">
    <source>
        <dbReference type="Proteomes" id="UP000199392"/>
    </source>
</evidence>
<evidence type="ECO:0000313" key="6">
    <source>
        <dbReference type="EMBL" id="SFT18944.1"/>
    </source>
</evidence>
<evidence type="ECO:0000256" key="1">
    <source>
        <dbReference type="ARBA" id="ARBA00023015"/>
    </source>
</evidence>
<feature type="DNA-binding region" description="H-T-H motif" evidence="4">
    <location>
        <begin position="35"/>
        <end position="54"/>
    </location>
</feature>
<dbReference type="InterPro" id="IPR001647">
    <property type="entry name" value="HTH_TetR"/>
</dbReference>
<evidence type="ECO:0000259" key="5">
    <source>
        <dbReference type="PROSITE" id="PS50977"/>
    </source>
</evidence>
<dbReference type="STRING" id="311180.SAMN04488050_113209"/>
<dbReference type="SUPFAM" id="SSF46689">
    <property type="entry name" value="Homeodomain-like"/>
    <property type="match status" value="1"/>
</dbReference>
<evidence type="ECO:0000256" key="2">
    <source>
        <dbReference type="ARBA" id="ARBA00023125"/>
    </source>
</evidence>
<dbReference type="PANTHER" id="PTHR47506:SF6">
    <property type="entry name" value="HTH-TYPE TRANSCRIPTIONAL REPRESSOR NEMR"/>
    <property type="match status" value="1"/>
</dbReference>
<feature type="domain" description="HTH tetR-type" evidence="5">
    <location>
        <begin position="12"/>
        <end position="72"/>
    </location>
</feature>
<keyword evidence="7" id="KW-1185">Reference proteome</keyword>
<dbReference type="EMBL" id="FOZW01000013">
    <property type="protein sequence ID" value="SFT18944.1"/>
    <property type="molecule type" value="Genomic_DNA"/>
</dbReference>
<dbReference type="SUPFAM" id="SSF48498">
    <property type="entry name" value="Tetracyclin repressor-like, C-terminal domain"/>
    <property type="match status" value="1"/>
</dbReference>
<sequence>MYPSMTEPSKSEATRKKILTTGRELVLKGGFTGVGLSQILKESGVPKGSFYYYFSSKEAFGCALLEDYVAEYLESFDALAETPGSAADRLATYWDGWLGAEAADGIAGRCLVVKLAAEIADLSDDMRRVLDEGVSDLVSRLAALLTEGADEGSLRTLPDPEGTASGLYAQWLGAAILSKLSQDEAPLRQARADTARRLFPDIP</sequence>
<name>A0A1I6VZX7_9RHOB</name>
<dbReference type="PANTHER" id="PTHR47506">
    <property type="entry name" value="TRANSCRIPTIONAL REGULATORY PROTEIN"/>
    <property type="match status" value="1"/>
</dbReference>
<gene>
    <name evidence="6" type="ORF">SAMN04488050_113209</name>
</gene>
<dbReference type="PROSITE" id="PS50977">
    <property type="entry name" value="HTH_TETR_2"/>
    <property type="match status" value="1"/>
</dbReference>
<proteinExistence type="predicted"/>
<accession>A0A1I6VZX7</accession>
<keyword evidence="2 4" id="KW-0238">DNA-binding</keyword>
<organism evidence="6 7">
    <name type="scientific">Alloyangia pacifica</name>
    <dbReference type="NCBI Taxonomy" id="311180"/>
    <lineage>
        <taxon>Bacteria</taxon>
        <taxon>Pseudomonadati</taxon>
        <taxon>Pseudomonadota</taxon>
        <taxon>Alphaproteobacteria</taxon>
        <taxon>Rhodobacterales</taxon>
        <taxon>Roseobacteraceae</taxon>
        <taxon>Alloyangia</taxon>
    </lineage>
</organism>
<dbReference type="Pfam" id="PF16925">
    <property type="entry name" value="TetR_C_13"/>
    <property type="match status" value="1"/>
</dbReference>
<keyword evidence="3" id="KW-0804">Transcription</keyword>
<dbReference type="InterPro" id="IPR009057">
    <property type="entry name" value="Homeodomain-like_sf"/>
</dbReference>
<reference evidence="7" key="1">
    <citation type="submission" date="2016-10" db="EMBL/GenBank/DDBJ databases">
        <authorList>
            <person name="Varghese N."/>
            <person name="Submissions S."/>
        </authorList>
    </citation>
    <scope>NUCLEOTIDE SEQUENCE [LARGE SCALE GENOMIC DNA]</scope>
    <source>
        <strain evidence="7">DSM 26894</strain>
    </source>
</reference>
<dbReference type="Proteomes" id="UP000199392">
    <property type="component" value="Unassembled WGS sequence"/>
</dbReference>
<dbReference type="InterPro" id="IPR036271">
    <property type="entry name" value="Tet_transcr_reg_TetR-rel_C_sf"/>
</dbReference>
<dbReference type="InterPro" id="IPR011075">
    <property type="entry name" value="TetR_C"/>
</dbReference>
<protein>
    <submittedName>
        <fullName evidence="6">Transcriptional regulator, TetR family</fullName>
    </submittedName>
</protein>
<dbReference type="PRINTS" id="PR00455">
    <property type="entry name" value="HTHTETR"/>
</dbReference>
<keyword evidence="1" id="KW-0805">Transcription regulation</keyword>
<evidence type="ECO:0000256" key="3">
    <source>
        <dbReference type="ARBA" id="ARBA00023163"/>
    </source>
</evidence>
<dbReference type="GO" id="GO:0003677">
    <property type="term" value="F:DNA binding"/>
    <property type="evidence" value="ECO:0007669"/>
    <property type="project" value="UniProtKB-UniRule"/>
</dbReference>
<dbReference type="Pfam" id="PF00440">
    <property type="entry name" value="TetR_N"/>
    <property type="match status" value="1"/>
</dbReference>